<dbReference type="EMBL" id="LAZR01036700">
    <property type="protein sequence ID" value="KKL24150.1"/>
    <property type="molecule type" value="Genomic_DNA"/>
</dbReference>
<reference evidence="1" key="1">
    <citation type="journal article" date="2015" name="Nature">
        <title>Complex archaea that bridge the gap between prokaryotes and eukaryotes.</title>
        <authorList>
            <person name="Spang A."/>
            <person name="Saw J.H."/>
            <person name="Jorgensen S.L."/>
            <person name="Zaremba-Niedzwiedzka K."/>
            <person name="Martijn J."/>
            <person name="Lind A.E."/>
            <person name="van Eijk R."/>
            <person name="Schleper C."/>
            <person name="Guy L."/>
            <person name="Ettema T.J."/>
        </authorList>
    </citation>
    <scope>NUCLEOTIDE SEQUENCE</scope>
</reference>
<organism evidence="1">
    <name type="scientific">marine sediment metagenome</name>
    <dbReference type="NCBI Taxonomy" id="412755"/>
    <lineage>
        <taxon>unclassified sequences</taxon>
        <taxon>metagenomes</taxon>
        <taxon>ecological metagenomes</taxon>
    </lineage>
</organism>
<protein>
    <submittedName>
        <fullName evidence="1">Uncharacterized protein</fullName>
    </submittedName>
</protein>
<evidence type="ECO:0000313" key="1">
    <source>
        <dbReference type="EMBL" id="KKL24150.1"/>
    </source>
</evidence>
<name>A0A0F9BQJ7_9ZZZZ</name>
<sequence>MAGVGVLSVEQTTDRTTTSNTYADITDASIASGSFQADTTYLILAGAIFGGANGTISYMDLTNASGTSITPAESIAETRGASDGEPHFFAFEFAQGGTPVGLKLRFHTTGGVSITSLSSWIIAIPVGDFAGADYSKNEDDDSGAPVAVPTSTTAFATTTFTGTTDIWLAIAYVLYDVNTTSKKLVFALDRTGSASETITNQREGENAVERRGSYIIWADTLTAVSNTFAVKISTDGVTTDFDHVFSGIYLLNLNELFADASFARTTGATSALTSTFAQVQTLAHAVTADGAQIILGYAQSDIVNHTATIGLRFQEDNTTTLPTGIDAAALGSTSRDVTDIIPLALMSVRNMLVSGSTFTIDMDAADDRQTTNPLDNRCLVVFSDEAAPAADAGNPWYAYAQQ</sequence>
<proteinExistence type="predicted"/>
<comment type="caution">
    <text evidence="1">The sequence shown here is derived from an EMBL/GenBank/DDBJ whole genome shotgun (WGS) entry which is preliminary data.</text>
</comment>
<gene>
    <name evidence="1" type="ORF">LCGC14_2418200</name>
</gene>
<accession>A0A0F9BQJ7</accession>
<dbReference type="AlphaFoldDB" id="A0A0F9BQJ7"/>